<dbReference type="NCBIfam" id="TIGR00254">
    <property type="entry name" value="GGDEF"/>
    <property type="match status" value="1"/>
</dbReference>
<feature type="transmembrane region" description="Helical" evidence="2">
    <location>
        <begin position="111"/>
        <end position="128"/>
    </location>
</feature>
<reference evidence="5" key="1">
    <citation type="submission" date="2021-01" db="EMBL/GenBank/DDBJ databases">
        <title>Whole genome shotgun sequence of Virgisporangium ochraceum NBRC 16418.</title>
        <authorList>
            <person name="Komaki H."/>
            <person name="Tamura T."/>
        </authorList>
    </citation>
    <scope>NUCLEOTIDE SEQUENCE</scope>
    <source>
        <strain evidence="5">NBRC 16418</strain>
    </source>
</reference>
<feature type="transmembrane region" description="Helical" evidence="2">
    <location>
        <begin position="22"/>
        <end position="48"/>
    </location>
</feature>
<dbReference type="CDD" id="cd01949">
    <property type="entry name" value="GGDEF"/>
    <property type="match status" value="1"/>
</dbReference>
<keyword evidence="6" id="KW-1185">Reference proteome</keyword>
<organism evidence="5 6">
    <name type="scientific">Virgisporangium ochraceum</name>
    <dbReference type="NCBI Taxonomy" id="65505"/>
    <lineage>
        <taxon>Bacteria</taxon>
        <taxon>Bacillati</taxon>
        <taxon>Actinomycetota</taxon>
        <taxon>Actinomycetes</taxon>
        <taxon>Micromonosporales</taxon>
        <taxon>Micromonosporaceae</taxon>
        <taxon>Virgisporangium</taxon>
    </lineage>
</organism>
<evidence type="ECO:0000259" key="3">
    <source>
        <dbReference type="PROSITE" id="PS50883"/>
    </source>
</evidence>
<dbReference type="EMBL" id="BOPH01000102">
    <property type="protein sequence ID" value="GIJ72568.1"/>
    <property type="molecule type" value="Genomic_DNA"/>
</dbReference>
<feature type="transmembrane region" description="Helical" evidence="2">
    <location>
        <begin position="88"/>
        <end position="105"/>
    </location>
</feature>
<dbReference type="PANTHER" id="PTHR33121">
    <property type="entry name" value="CYCLIC DI-GMP PHOSPHODIESTERASE PDEF"/>
    <property type="match status" value="1"/>
</dbReference>
<dbReference type="Gene3D" id="3.30.70.270">
    <property type="match status" value="1"/>
</dbReference>
<dbReference type="CDD" id="cd01948">
    <property type="entry name" value="EAL"/>
    <property type="match status" value="1"/>
</dbReference>
<feature type="region of interest" description="Disordered" evidence="1">
    <location>
        <begin position="314"/>
        <end position="334"/>
    </location>
</feature>
<evidence type="ECO:0000256" key="2">
    <source>
        <dbReference type="SAM" id="Phobius"/>
    </source>
</evidence>
<dbReference type="SUPFAM" id="SSF55073">
    <property type="entry name" value="Nucleotide cyclase"/>
    <property type="match status" value="1"/>
</dbReference>
<evidence type="ECO:0008006" key="7">
    <source>
        <dbReference type="Google" id="ProtNLM"/>
    </source>
</evidence>
<keyword evidence="2" id="KW-0812">Transmembrane</keyword>
<dbReference type="Proteomes" id="UP000635606">
    <property type="component" value="Unassembled WGS sequence"/>
</dbReference>
<dbReference type="InterPro" id="IPR043128">
    <property type="entry name" value="Rev_trsase/Diguanyl_cyclase"/>
</dbReference>
<dbReference type="PROSITE" id="PS50883">
    <property type="entry name" value="EAL"/>
    <property type="match status" value="1"/>
</dbReference>
<dbReference type="SMART" id="SM00052">
    <property type="entry name" value="EAL"/>
    <property type="match status" value="1"/>
</dbReference>
<sequence length="841" mass="88885">MEARQEPAAGAEPVVANTAGRLAIFVAVLWWSAVALAVAGVVHCAVTGSGGAGPATAVPVLLGLSIAVVLAAFDPLLFIRIKTERGSVSYGFGEISFVAACYLVPPNLLPVTTLVGVFCAQLTNLWLGRLPSFSRVLSSAGALALSSVAGATVVAVSAGPVVGTLTPAGAAAVGAGAMTFCLVSVLLVSARNAMTPPTQPWAATLRPALWRKVPMGLGNTAVGLVGLTAVSSTPWSLLAVPPIIWLLHQTYAYRLRSDNERSAWRTFAAATQNLNHGDERSPVVAGLTGLRKLFLAHRAEIVIDGLDAEPRTFRLDDDGSVTGSDPGHPADGPPVATRQLLVAGVRVGEVRLFGHRPLKARELLMLGAFGDAFAASMHNAATQAELRALTKSNTYDSERDGVTGLANRRTLLRVGNASLGRLDDDEPVALLFFDVNHFREINTTLGHAAGDDLLRVTAYRLAADSGPGELLARLGGDEFALLLTGEAAHLPTVLHRARRLADALSAPTVAAGVQVSIEASVGVATADRGDVDMAELLRRAETAMYRAKRERSTVSCYDSGQGEATVDRLAMLAELREALADDDQLFLLLHPTVVLEDCRTVSVEALVRWRHPRRGELTPVHFVRTVEQSDLLAPFTRHVLDLALGVSARLRRLGVDVPVSVNLSPRSLLDSELPAVVADLLGRHGVPASGLVFEIIETVAISRQPVVDEVLAGLRTLGVQLAVDDFGTGFSALTFLTQVLVDEIKIDRTFVTGMSSSAEAAAIVRTTIDLGRELGLRVVAEGVETTAQRKALVGFGCQLAQGFLFHRPVPVDVMVRTLEDSVSAPPSVPLRLVNVEHEPPG</sequence>
<evidence type="ECO:0000259" key="4">
    <source>
        <dbReference type="PROSITE" id="PS50887"/>
    </source>
</evidence>
<proteinExistence type="predicted"/>
<gene>
    <name evidence="5" type="ORF">Voc01_074850</name>
</gene>
<dbReference type="AlphaFoldDB" id="A0A8J4EFE4"/>
<keyword evidence="2" id="KW-1133">Transmembrane helix</keyword>
<feature type="transmembrane region" description="Helical" evidence="2">
    <location>
        <begin position="168"/>
        <end position="188"/>
    </location>
</feature>
<dbReference type="InterPro" id="IPR029787">
    <property type="entry name" value="Nucleotide_cyclase"/>
</dbReference>
<accession>A0A8J4EFE4</accession>
<dbReference type="Gene3D" id="3.20.20.450">
    <property type="entry name" value="EAL domain"/>
    <property type="match status" value="1"/>
</dbReference>
<dbReference type="InterPro" id="IPR050706">
    <property type="entry name" value="Cyclic-di-GMP_PDE-like"/>
</dbReference>
<dbReference type="SMART" id="SM00267">
    <property type="entry name" value="GGDEF"/>
    <property type="match status" value="1"/>
</dbReference>
<name>A0A8J4EFE4_9ACTN</name>
<dbReference type="InterPro" id="IPR001633">
    <property type="entry name" value="EAL_dom"/>
</dbReference>
<evidence type="ECO:0000313" key="5">
    <source>
        <dbReference type="EMBL" id="GIJ72568.1"/>
    </source>
</evidence>
<keyword evidence="2" id="KW-0472">Membrane</keyword>
<comment type="caution">
    <text evidence="5">The sequence shown here is derived from an EMBL/GenBank/DDBJ whole genome shotgun (WGS) entry which is preliminary data.</text>
</comment>
<evidence type="ECO:0000256" key="1">
    <source>
        <dbReference type="SAM" id="MobiDB-lite"/>
    </source>
</evidence>
<feature type="transmembrane region" description="Helical" evidence="2">
    <location>
        <begin position="60"/>
        <end position="81"/>
    </location>
</feature>
<dbReference type="GO" id="GO:0071111">
    <property type="term" value="F:cyclic-guanylate-specific phosphodiesterase activity"/>
    <property type="evidence" value="ECO:0007669"/>
    <property type="project" value="InterPro"/>
</dbReference>
<dbReference type="InterPro" id="IPR035919">
    <property type="entry name" value="EAL_sf"/>
</dbReference>
<feature type="domain" description="GGDEF" evidence="4">
    <location>
        <begin position="426"/>
        <end position="559"/>
    </location>
</feature>
<dbReference type="Pfam" id="PF00990">
    <property type="entry name" value="GGDEF"/>
    <property type="match status" value="1"/>
</dbReference>
<evidence type="ECO:0000313" key="6">
    <source>
        <dbReference type="Proteomes" id="UP000635606"/>
    </source>
</evidence>
<dbReference type="Pfam" id="PF00563">
    <property type="entry name" value="EAL"/>
    <property type="match status" value="1"/>
</dbReference>
<protein>
    <recommendedName>
        <fullName evidence="7">Diguanylate cyclase/phosphodiesterase</fullName>
    </recommendedName>
</protein>
<dbReference type="PROSITE" id="PS50887">
    <property type="entry name" value="GGDEF"/>
    <property type="match status" value="1"/>
</dbReference>
<dbReference type="PANTHER" id="PTHR33121:SF70">
    <property type="entry name" value="SIGNALING PROTEIN YKOW"/>
    <property type="match status" value="1"/>
</dbReference>
<dbReference type="InterPro" id="IPR000160">
    <property type="entry name" value="GGDEF_dom"/>
</dbReference>
<dbReference type="SUPFAM" id="SSF141868">
    <property type="entry name" value="EAL domain-like"/>
    <property type="match status" value="1"/>
</dbReference>
<feature type="transmembrane region" description="Helical" evidence="2">
    <location>
        <begin position="140"/>
        <end position="162"/>
    </location>
</feature>
<feature type="transmembrane region" description="Helical" evidence="2">
    <location>
        <begin position="221"/>
        <end position="247"/>
    </location>
</feature>
<feature type="domain" description="EAL" evidence="3">
    <location>
        <begin position="568"/>
        <end position="822"/>
    </location>
</feature>